<protein>
    <recommendedName>
        <fullName evidence="6">Heat shock protein 60</fullName>
    </recommendedName>
</protein>
<evidence type="ECO:0000256" key="3">
    <source>
        <dbReference type="RuleBase" id="RU000418"/>
    </source>
</evidence>
<dbReference type="InterPro" id="IPR027409">
    <property type="entry name" value="GroEL-like_apical_dom_sf"/>
</dbReference>
<dbReference type="SUPFAM" id="SSF48592">
    <property type="entry name" value="GroEL equatorial domain-like"/>
    <property type="match status" value="1"/>
</dbReference>
<dbReference type="PANTHER" id="PTHR45633">
    <property type="entry name" value="60 KDA HEAT SHOCK PROTEIN, MITOCHONDRIAL"/>
    <property type="match status" value="1"/>
</dbReference>
<name>A0ABP1A7L8_9BRYO</name>
<dbReference type="SUPFAM" id="SSF52029">
    <property type="entry name" value="GroEL apical domain-like"/>
    <property type="match status" value="1"/>
</dbReference>
<evidence type="ECO:0000313" key="5">
    <source>
        <dbReference type="Proteomes" id="UP001497522"/>
    </source>
</evidence>
<dbReference type="InterPro" id="IPR001844">
    <property type="entry name" value="Cpn60/GroEL"/>
</dbReference>
<dbReference type="Gene3D" id="3.30.260.10">
    <property type="entry name" value="TCP-1-like chaperonin intermediate domain"/>
    <property type="match status" value="1"/>
</dbReference>
<keyword evidence="5" id="KW-1185">Reference proteome</keyword>
<dbReference type="InterPro" id="IPR027413">
    <property type="entry name" value="GROEL-like_equatorial_sf"/>
</dbReference>
<dbReference type="InterPro" id="IPR002423">
    <property type="entry name" value="Cpn60/GroEL/TCP-1"/>
</dbReference>
<evidence type="ECO:0000256" key="2">
    <source>
        <dbReference type="ARBA" id="ARBA00023186"/>
    </source>
</evidence>
<reference evidence="4 5" key="1">
    <citation type="submission" date="2024-03" db="EMBL/GenBank/DDBJ databases">
        <authorList>
            <consortium name="ELIXIR-Norway"/>
            <consortium name="Elixir Norway"/>
        </authorList>
    </citation>
    <scope>NUCLEOTIDE SEQUENCE [LARGE SCALE GENOMIC DNA]</scope>
</reference>
<sequence length="359" mass="38868">MFRALTTRVCGVRCVFRVSRVSQALLPSVIVKLQQISQVQWVRRYASKDIRFGAEACALMLQVVEQLADAVQQSYGSPKVTKDGVTVAKSIEFKDKLKNLGASLVKQVVNATNDVAGDGCKSVAGGMNAMDLQRGINLAVDSVFNQLKSRPRMISSFEEIAQVGTISTNGDHEIGDLIAQGMEKVGKDGVITVSVRGKTLFNELEVVEGMKLDRGYISPYFVTNAKTQKVELENAVILVHEKRFLSITSILPVLELVDQRPLLIVAEDVESKALAKLIVNKLHGGVKVCTIKAPGFGENRKANLQDLAVVTGGQLISGDLGLKLENMQADMLGSAKRVTVSKDDTIILDGGDDKKGIEE</sequence>
<evidence type="ECO:0008006" key="6">
    <source>
        <dbReference type="Google" id="ProtNLM"/>
    </source>
</evidence>
<evidence type="ECO:0000313" key="4">
    <source>
        <dbReference type="EMBL" id="CAK9858500.1"/>
    </source>
</evidence>
<keyword evidence="2" id="KW-0143">Chaperone</keyword>
<dbReference type="InterPro" id="IPR027410">
    <property type="entry name" value="TCP-1-like_intermed_sf"/>
</dbReference>
<dbReference type="Gene3D" id="3.50.7.10">
    <property type="entry name" value="GroEL"/>
    <property type="match status" value="1"/>
</dbReference>
<organism evidence="4 5">
    <name type="scientific">Sphagnum jensenii</name>
    <dbReference type="NCBI Taxonomy" id="128206"/>
    <lineage>
        <taxon>Eukaryota</taxon>
        <taxon>Viridiplantae</taxon>
        <taxon>Streptophyta</taxon>
        <taxon>Embryophyta</taxon>
        <taxon>Bryophyta</taxon>
        <taxon>Sphagnophytina</taxon>
        <taxon>Sphagnopsida</taxon>
        <taxon>Sphagnales</taxon>
        <taxon>Sphagnaceae</taxon>
        <taxon>Sphagnum</taxon>
    </lineage>
</organism>
<dbReference type="Pfam" id="PF00118">
    <property type="entry name" value="Cpn60_TCP1"/>
    <property type="match status" value="1"/>
</dbReference>
<evidence type="ECO:0000256" key="1">
    <source>
        <dbReference type="ARBA" id="ARBA00006607"/>
    </source>
</evidence>
<accession>A0ABP1A7L8</accession>
<dbReference type="Proteomes" id="UP001497522">
    <property type="component" value="Chromosome 1"/>
</dbReference>
<dbReference type="EMBL" id="OZ023702">
    <property type="protein sequence ID" value="CAK9858500.1"/>
    <property type="molecule type" value="Genomic_DNA"/>
</dbReference>
<dbReference type="Gene3D" id="1.10.560.10">
    <property type="entry name" value="GroEL-like equatorial domain"/>
    <property type="match status" value="1"/>
</dbReference>
<gene>
    <name evidence="4" type="ORF">CSSPJE1EN2_LOCUS1495</name>
</gene>
<comment type="similarity">
    <text evidence="1 3">Belongs to the chaperonin (HSP60) family.</text>
</comment>
<proteinExistence type="inferred from homology"/>
<dbReference type="PRINTS" id="PR00298">
    <property type="entry name" value="CHAPERONIN60"/>
</dbReference>